<dbReference type="Proteomes" id="UP001055634">
    <property type="component" value="Segment"/>
</dbReference>
<protein>
    <submittedName>
        <fullName evidence="1">Uncharacterized protein</fullName>
    </submittedName>
</protein>
<gene>
    <name evidence="1" type="ORF">GURKE_04200</name>
</gene>
<dbReference type="EMBL" id="ON529850">
    <property type="protein sequence ID" value="UTC28422.1"/>
    <property type="molecule type" value="Genomic_DNA"/>
</dbReference>
<name>A0A9E7N4M4_9CAUD</name>
<accession>A0A9E7N4M4</accession>
<evidence type="ECO:0000313" key="2">
    <source>
        <dbReference type="Proteomes" id="UP001055634"/>
    </source>
</evidence>
<sequence length="42" mass="4656">MMTLTKLFAPIVPAYLAPRRYESLRSALMNTSAITTISTAPR</sequence>
<organism evidence="1 2">
    <name type="scientific">Brevundimonas phage vB_BpoS-Gurke</name>
    <dbReference type="NCBI Taxonomy" id="2948599"/>
    <lineage>
        <taxon>Viruses</taxon>
        <taxon>Duplodnaviria</taxon>
        <taxon>Heunggongvirae</taxon>
        <taxon>Uroviricota</taxon>
        <taxon>Caudoviricetes</taxon>
        <taxon>Jeanschmidtviridae</taxon>
        <taxon>Kikimoravirus</taxon>
        <taxon>Kikimoravirus gurke</taxon>
    </lineage>
</organism>
<evidence type="ECO:0000313" key="1">
    <source>
        <dbReference type="EMBL" id="UTC28422.1"/>
    </source>
</evidence>
<proteinExistence type="predicted"/>
<reference evidence="1" key="1">
    <citation type="submission" date="2022-04" db="EMBL/GenBank/DDBJ databases">
        <authorList>
            <person name="Friedrich I."/>
            <person name="Schneider D."/>
            <person name="Poehlein A."/>
            <person name="Hertel R."/>
            <person name="Daniel R."/>
        </authorList>
    </citation>
    <scope>NUCLEOTIDE SEQUENCE</scope>
</reference>
<keyword evidence="2" id="KW-1185">Reference proteome</keyword>